<dbReference type="Proteomes" id="UP000663760">
    <property type="component" value="Chromosome 5"/>
</dbReference>
<evidence type="ECO:0000313" key="2">
    <source>
        <dbReference type="EMBL" id="CAA7396637.1"/>
    </source>
</evidence>
<protein>
    <submittedName>
        <fullName evidence="1">Uncharacterized protein</fullName>
    </submittedName>
</protein>
<dbReference type="AlphaFoldDB" id="A0A7I8IR11"/>
<proteinExistence type="predicted"/>
<evidence type="ECO:0000313" key="1">
    <source>
        <dbReference type="EMBL" id="CAA2620551.1"/>
    </source>
</evidence>
<sequence length="35" mass="4081">MEWRDRGNIDSTFIGNHKISTNLINQSTTEWSKSI</sequence>
<dbReference type="EMBL" id="LR746268">
    <property type="protein sequence ID" value="CAA7396637.1"/>
    <property type="molecule type" value="Genomic_DNA"/>
</dbReference>
<accession>A0A7I8IR11</accession>
<dbReference type="EMBL" id="LR743592">
    <property type="protein sequence ID" value="CAA2620551.1"/>
    <property type="molecule type" value="Genomic_DNA"/>
</dbReference>
<name>A0A7I8IR11_SPIIN</name>
<evidence type="ECO:0000313" key="3">
    <source>
        <dbReference type="Proteomes" id="UP000663760"/>
    </source>
</evidence>
<keyword evidence="3" id="KW-1185">Reference proteome</keyword>
<gene>
    <name evidence="1" type="ORF">SI7747_05006720</name>
    <name evidence="2" type="ORF">SI8410_05007300</name>
</gene>
<organism evidence="1">
    <name type="scientific">Spirodela intermedia</name>
    <name type="common">Intermediate duckweed</name>
    <dbReference type="NCBI Taxonomy" id="51605"/>
    <lineage>
        <taxon>Eukaryota</taxon>
        <taxon>Viridiplantae</taxon>
        <taxon>Streptophyta</taxon>
        <taxon>Embryophyta</taxon>
        <taxon>Tracheophyta</taxon>
        <taxon>Spermatophyta</taxon>
        <taxon>Magnoliopsida</taxon>
        <taxon>Liliopsida</taxon>
        <taxon>Araceae</taxon>
        <taxon>Lemnoideae</taxon>
        <taxon>Spirodela</taxon>
    </lineage>
</organism>
<reference evidence="1" key="1">
    <citation type="submission" date="2019-12" db="EMBL/GenBank/DDBJ databases">
        <authorList>
            <person name="Scholz U."/>
            <person name="Mascher M."/>
            <person name="Fiebig A."/>
        </authorList>
    </citation>
    <scope>NUCLEOTIDE SEQUENCE</scope>
</reference>